<evidence type="ECO:0000313" key="3">
    <source>
        <dbReference type="Proteomes" id="UP000621447"/>
    </source>
</evidence>
<evidence type="ECO:0000256" key="1">
    <source>
        <dbReference type="SAM" id="Phobius"/>
    </source>
</evidence>
<sequence>MTEPSNVTPIRRLADGVRDEAPSPGVAGLVSQLTDDAKEVARAEIALQKAKVGEAVGRYKTAVIFFAVAGVLALAGLIALLVGLIETLATKVGPGFATLIVVGLVFVTAGVLAVIGKNRLTPKVAA</sequence>
<dbReference type="InterPro" id="IPR009937">
    <property type="entry name" value="Phage_holin_3_6"/>
</dbReference>
<dbReference type="Pfam" id="PF07332">
    <property type="entry name" value="Phage_holin_3_6"/>
    <property type="match status" value="1"/>
</dbReference>
<keyword evidence="1" id="KW-0812">Transmembrane</keyword>
<feature type="transmembrane region" description="Helical" evidence="1">
    <location>
        <begin position="96"/>
        <end position="115"/>
    </location>
</feature>
<protein>
    <submittedName>
        <fullName evidence="2">Phage holin family protein</fullName>
    </submittedName>
</protein>
<feature type="transmembrane region" description="Helical" evidence="1">
    <location>
        <begin position="63"/>
        <end position="84"/>
    </location>
</feature>
<gene>
    <name evidence="2" type="ORF">HRV97_03960</name>
</gene>
<organism evidence="2 3">
    <name type="scientific">Sphingomonas hominis</name>
    <dbReference type="NCBI Taxonomy" id="2741495"/>
    <lineage>
        <taxon>Bacteria</taxon>
        <taxon>Pseudomonadati</taxon>
        <taxon>Pseudomonadota</taxon>
        <taxon>Alphaproteobacteria</taxon>
        <taxon>Sphingomonadales</taxon>
        <taxon>Sphingomonadaceae</taxon>
        <taxon>Sphingomonas</taxon>
    </lineage>
</organism>
<accession>A0ABX2JKD9</accession>
<evidence type="ECO:0000313" key="2">
    <source>
        <dbReference type="EMBL" id="NTS64315.1"/>
    </source>
</evidence>
<name>A0ABX2JKD9_9SPHN</name>
<proteinExistence type="predicted"/>
<keyword evidence="1" id="KW-1133">Transmembrane helix</keyword>
<dbReference type="RefSeq" id="WP_174192345.1">
    <property type="nucleotide sequence ID" value="NZ_JABULH010000001.1"/>
</dbReference>
<reference evidence="2 3" key="1">
    <citation type="submission" date="2020-06" db="EMBL/GenBank/DDBJ databases">
        <title>Sphingomonas hominis sp. nov., a member of the Sphingomonas, isolated from the hair of a 22-year-old girl.</title>
        <authorList>
            <person name="Zhang D.-F."/>
            <person name="Cui X.-W."/>
        </authorList>
    </citation>
    <scope>NUCLEOTIDE SEQUENCE [LARGE SCALE GENOMIC DNA]</scope>
    <source>
        <strain evidence="2 3">HHU CXW</strain>
    </source>
</reference>
<dbReference type="Proteomes" id="UP000621447">
    <property type="component" value="Unassembled WGS sequence"/>
</dbReference>
<keyword evidence="3" id="KW-1185">Reference proteome</keyword>
<comment type="caution">
    <text evidence="2">The sequence shown here is derived from an EMBL/GenBank/DDBJ whole genome shotgun (WGS) entry which is preliminary data.</text>
</comment>
<dbReference type="EMBL" id="JABULH010000001">
    <property type="protein sequence ID" value="NTS64315.1"/>
    <property type="molecule type" value="Genomic_DNA"/>
</dbReference>
<keyword evidence="1" id="KW-0472">Membrane</keyword>